<accession>A0AA89ARN4</accession>
<evidence type="ECO:0000313" key="3">
    <source>
        <dbReference type="Proteomes" id="UP001188597"/>
    </source>
</evidence>
<dbReference type="EMBL" id="JAVXUP010001369">
    <property type="protein sequence ID" value="KAK3012542.1"/>
    <property type="molecule type" value="Genomic_DNA"/>
</dbReference>
<comment type="caution">
    <text evidence="2">The sequence shown here is derived from an EMBL/GenBank/DDBJ whole genome shotgun (WGS) entry which is preliminary data.</text>
</comment>
<dbReference type="NCBIfam" id="TIGR00756">
    <property type="entry name" value="PPR"/>
    <property type="match status" value="1"/>
</dbReference>
<dbReference type="InterPro" id="IPR011990">
    <property type="entry name" value="TPR-like_helical_dom_sf"/>
</dbReference>
<dbReference type="Pfam" id="PF12854">
    <property type="entry name" value="PPR_1"/>
    <property type="match status" value="1"/>
</dbReference>
<evidence type="ECO:0000313" key="2">
    <source>
        <dbReference type="EMBL" id="KAK3012542.1"/>
    </source>
</evidence>
<evidence type="ECO:0000256" key="1">
    <source>
        <dbReference type="ARBA" id="ARBA00022737"/>
    </source>
</evidence>
<gene>
    <name evidence="2" type="ORF">RJ639_009333</name>
</gene>
<protein>
    <submittedName>
        <fullName evidence="2">Uncharacterized protein</fullName>
    </submittedName>
</protein>
<sequence>MFDEMLIKGIRSNWVMFRTLINGLCANSMLEEACRLKDDKEIGRVDAFNCSEQDIVFSEVDKVEQWKERCGEIARTSIRNMNTLLNALLEIKSSLDRSLDIYEKYKGWELRGLCICCSSDIGEQELWTCSICKDW</sequence>
<organism evidence="2 3">
    <name type="scientific">Escallonia herrerae</name>
    <dbReference type="NCBI Taxonomy" id="1293975"/>
    <lineage>
        <taxon>Eukaryota</taxon>
        <taxon>Viridiplantae</taxon>
        <taxon>Streptophyta</taxon>
        <taxon>Embryophyta</taxon>
        <taxon>Tracheophyta</taxon>
        <taxon>Spermatophyta</taxon>
        <taxon>Magnoliopsida</taxon>
        <taxon>eudicotyledons</taxon>
        <taxon>Gunneridae</taxon>
        <taxon>Pentapetalae</taxon>
        <taxon>asterids</taxon>
        <taxon>campanulids</taxon>
        <taxon>Escalloniales</taxon>
        <taxon>Escalloniaceae</taxon>
        <taxon>Escallonia</taxon>
    </lineage>
</organism>
<reference evidence="2" key="1">
    <citation type="submission" date="2022-12" db="EMBL/GenBank/DDBJ databases">
        <title>Draft genome assemblies for two species of Escallonia (Escalloniales).</title>
        <authorList>
            <person name="Chanderbali A."/>
            <person name="Dervinis C."/>
            <person name="Anghel I."/>
            <person name="Soltis D."/>
            <person name="Soltis P."/>
            <person name="Zapata F."/>
        </authorList>
    </citation>
    <scope>NUCLEOTIDE SEQUENCE</scope>
    <source>
        <strain evidence="2">UCBG64.0493</strain>
        <tissue evidence="2">Leaf</tissue>
    </source>
</reference>
<keyword evidence="3" id="KW-1185">Reference proteome</keyword>
<dbReference type="InterPro" id="IPR002885">
    <property type="entry name" value="PPR_rpt"/>
</dbReference>
<keyword evidence="1" id="KW-0677">Repeat</keyword>
<dbReference type="Proteomes" id="UP001188597">
    <property type="component" value="Unassembled WGS sequence"/>
</dbReference>
<dbReference type="Gene3D" id="1.25.40.10">
    <property type="entry name" value="Tetratricopeptide repeat domain"/>
    <property type="match status" value="1"/>
</dbReference>
<dbReference type="AlphaFoldDB" id="A0AA89ARN4"/>
<proteinExistence type="predicted"/>
<name>A0AA89ARN4_9ASTE</name>